<dbReference type="RefSeq" id="WP_145149608.1">
    <property type="nucleotide sequence ID" value="NZ_VNIM01000021.1"/>
</dbReference>
<evidence type="ECO:0000313" key="2">
    <source>
        <dbReference type="Proteomes" id="UP000318681"/>
    </source>
</evidence>
<comment type="caution">
    <text evidence="1">The sequence shown here is derived from an EMBL/GenBank/DDBJ whole genome shotgun (WGS) entry which is preliminary data.</text>
</comment>
<reference evidence="1 2" key="1">
    <citation type="submission" date="2019-07" db="EMBL/GenBank/DDBJ databases">
        <title>Sphingomonas solaris sp. nov., isolated from a solar panel from Boston, Massachusetts.</title>
        <authorList>
            <person name="Tanner K."/>
            <person name="Pascual J."/>
            <person name="Mancuso C."/>
            <person name="Pereto J."/>
            <person name="Khalil A."/>
            <person name="Vilanova C."/>
        </authorList>
    </citation>
    <scope>NUCLEOTIDE SEQUENCE [LARGE SCALE GENOMIC DNA]</scope>
    <source>
        <strain evidence="1 2">R4DWN</strain>
    </source>
</reference>
<keyword evidence="2" id="KW-1185">Reference proteome</keyword>
<name>A0A558R7K6_9SPHN</name>
<sequence>MNRQITIVVDADEAAIILDALDTEWEIYRQSTGDAADDGNHILAAALGYATERIRACRLRVAEAACTTAPCN</sequence>
<dbReference type="AlphaFoldDB" id="A0A558R7K6"/>
<evidence type="ECO:0000313" key="1">
    <source>
        <dbReference type="EMBL" id="TVV75379.1"/>
    </source>
</evidence>
<dbReference type="Proteomes" id="UP000318681">
    <property type="component" value="Unassembled WGS sequence"/>
</dbReference>
<gene>
    <name evidence="1" type="ORF">FOY91_07285</name>
</gene>
<proteinExistence type="predicted"/>
<accession>A0A558R7K6</accession>
<protein>
    <submittedName>
        <fullName evidence="1">Uncharacterized protein</fullName>
    </submittedName>
</protein>
<organism evidence="1 2">
    <name type="scientific">Alterirhizorhabdus solaris</name>
    <dbReference type="NCBI Taxonomy" id="2529389"/>
    <lineage>
        <taxon>Bacteria</taxon>
        <taxon>Pseudomonadati</taxon>
        <taxon>Pseudomonadota</taxon>
        <taxon>Alphaproteobacteria</taxon>
        <taxon>Sphingomonadales</taxon>
        <taxon>Rhizorhabdaceae</taxon>
        <taxon>Alterirhizorhabdus</taxon>
    </lineage>
</organism>
<dbReference type="EMBL" id="VNIM01000021">
    <property type="protein sequence ID" value="TVV75379.1"/>
    <property type="molecule type" value="Genomic_DNA"/>
</dbReference>